<dbReference type="InterPro" id="IPR002347">
    <property type="entry name" value="SDR_fam"/>
</dbReference>
<sequence>ALNASLEGLARTLALELAPIRVNVISPGVVDSPVWDFLPGDARSDTLGAIGTALPRGRVGTVDELADAGLFAISNGFMTGSVLHIDGGNNA</sequence>
<reference evidence="3" key="1">
    <citation type="journal article" date="2014" name="Front. Microbiol.">
        <title>High frequency of phylogenetically diverse reductive dehalogenase-homologous genes in deep subseafloor sedimentary metagenomes.</title>
        <authorList>
            <person name="Kawai M."/>
            <person name="Futagami T."/>
            <person name="Toyoda A."/>
            <person name="Takaki Y."/>
            <person name="Nishi S."/>
            <person name="Hori S."/>
            <person name="Arai W."/>
            <person name="Tsubouchi T."/>
            <person name="Morono Y."/>
            <person name="Uchiyama I."/>
            <person name="Ito T."/>
            <person name="Fujiyama A."/>
            <person name="Inagaki F."/>
            <person name="Takami H."/>
        </authorList>
    </citation>
    <scope>NUCLEOTIDE SEQUENCE</scope>
    <source>
        <strain evidence="3">Expedition CK06-06</strain>
    </source>
</reference>
<dbReference type="PANTHER" id="PTHR43477">
    <property type="entry name" value="DIHYDROANTICAPSIN 7-DEHYDROGENASE"/>
    <property type="match status" value="1"/>
</dbReference>
<evidence type="ECO:0008006" key="4">
    <source>
        <dbReference type="Google" id="ProtNLM"/>
    </source>
</evidence>
<evidence type="ECO:0000256" key="1">
    <source>
        <dbReference type="ARBA" id="ARBA00006484"/>
    </source>
</evidence>
<name>X1KQX8_9ZZZZ</name>
<dbReference type="AlphaFoldDB" id="X1KQX8"/>
<keyword evidence="2" id="KW-0560">Oxidoreductase</keyword>
<proteinExistence type="inferred from homology"/>
<dbReference type="InterPro" id="IPR051122">
    <property type="entry name" value="SDR_DHRS6-like"/>
</dbReference>
<gene>
    <name evidence="3" type="ORF">S06H3_21823</name>
</gene>
<dbReference type="Gene3D" id="3.40.50.720">
    <property type="entry name" value="NAD(P)-binding Rossmann-like Domain"/>
    <property type="match status" value="1"/>
</dbReference>
<dbReference type="PRINTS" id="PR00081">
    <property type="entry name" value="GDHRDH"/>
</dbReference>
<comment type="caution">
    <text evidence="3">The sequence shown here is derived from an EMBL/GenBank/DDBJ whole genome shotgun (WGS) entry which is preliminary data.</text>
</comment>
<evidence type="ECO:0000256" key="2">
    <source>
        <dbReference type="ARBA" id="ARBA00023002"/>
    </source>
</evidence>
<comment type="similarity">
    <text evidence="1">Belongs to the short-chain dehydrogenases/reductases (SDR) family.</text>
</comment>
<dbReference type="Pfam" id="PF13561">
    <property type="entry name" value="adh_short_C2"/>
    <property type="match status" value="1"/>
</dbReference>
<dbReference type="GO" id="GO:0016491">
    <property type="term" value="F:oxidoreductase activity"/>
    <property type="evidence" value="ECO:0007669"/>
    <property type="project" value="UniProtKB-KW"/>
</dbReference>
<feature type="non-terminal residue" evidence="3">
    <location>
        <position position="1"/>
    </location>
</feature>
<dbReference type="InterPro" id="IPR036291">
    <property type="entry name" value="NAD(P)-bd_dom_sf"/>
</dbReference>
<dbReference type="PANTHER" id="PTHR43477:SF1">
    <property type="entry name" value="DIHYDROANTICAPSIN 7-DEHYDROGENASE"/>
    <property type="match status" value="1"/>
</dbReference>
<protein>
    <recommendedName>
        <fullName evidence="4">Short-chain dehydrogenase/reductase SDR</fullName>
    </recommendedName>
</protein>
<accession>X1KQX8</accession>
<dbReference type="SUPFAM" id="SSF51735">
    <property type="entry name" value="NAD(P)-binding Rossmann-fold domains"/>
    <property type="match status" value="1"/>
</dbReference>
<dbReference type="EMBL" id="BARV01011531">
    <property type="protein sequence ID" value="GAI09088.1"/>
    <property type="molecule type" value="Genomic_DNA"/>
</dbReference>
<organism evidence="3">
    <name type="scientific">marine sediment metagenome</name>
    <dbReference type="NCBI Taxonomy" id="412755"/>
    <lineage>
        <taxon>unclassified sequences</taxon>
        <taxon>metagenomes</taxon>
        <taxon>ecological metagenomes</taxon>
    </lineage>
</organism>
<evidence type="ECO:0000313" key="3">
    <source>
        <dbReference type="EMBL" id="GAI09088.1"/>
    </source>
</evidence>